<dbReference type="AlphaFoldDB" id="A0A8X6PD00"/>
<feature type="region of interest" description="Disordered" evidence="1">
    <location>
        <begin position="67"/>
        <end position="98"/>
    </location>
</feature>
<dbReference type="EMBL" id="BMAW01067671">
    <property type="protein sequence ID" value="GFT60934.1"/>
    <property type="molecule type" value="Genomic_DNA"/>
</dbReference>
<comment type="caution">
    <text evidence="2">The sequence shown here is derived from an EMBL/GenBank/DDBJ whole genome shotgun (WGS) entry which is preliminary data.</text>
</comment>
<dbReference type="Proteomes" id="UP000887013">
    <property type="component" value="Unassembled WGS sequence"/>
</dbReference>
<sequence>MLSVRVVRECVLIGRWEEPGELSSEGNVLGRSYHLSARFFSVGVALVDPLNIFVRAIRRIASCKICPDDNRGRYDDKNGLKQGRHPSKSFRADHPETP</sequence>
<feature type="compositionally biased region" description="Basic and acidic residues" evidence="1">
    <location>
        <begin position="67"/>
        <end position="79"/>
    </location>
</feature>
<gene>
    <name evidence="2" type="ORF">NPIL_260491</name>
</gene>
<evidence type="ECO:0000313" key="3">
    <source>
        <dbReference type="Proteomes" id="UP000887013"/>
    </source>
</evidence>
<evidence type="ECO:0000256" key="1">
    <source>
        <dbReference type="SAM" id="MobiDB-lite"/>
    </source>
</evidence>
<keyword evidence="3" id="KW-1185">Reference proteome</keyword>
<organism evidence="2 3">
    <name type="scientific">Nephila pilipes</name>
    <name type="common">Giant wood spider</name>
    <name type="synonym">Nephila maculata</name>
    <dbReference type="NCBI Taxonomy" id="299642"/>
    <lineage>
        <taxon>Eukaryota</taxon>
        <taxon>Metazoa</taxon>
        <taxon>Ecdysozoa</taxon>
        <taxon>Arthropoda</taxon>
        <taxon>Chelicerata</taxon>
        <taxon>Arachnida</taxon>
        <taxon>Araneae</taxon>
        <taxon>Araneomorphae</taxon>
        <taxon>Entelegynae</taxon>
        <taxon>Araneoidea</taxon>
        <taxon>Nephilidae</taxon>
        <taxon>Nephila</taxon>
    </lineage>
</organism>
<name>A0A8X6PD00_NEPPI</name>
<reference evidence="2" key="1">
    <citation type="submission" date="2020-08" db="EMBL/GenBank/DDBJ databases">
        <title>Multicomponent nature underlies the extraordinary mechanical properties of spider dragline silk.</title>
        <authorList>
            <person name="Kono N."/>
            <person name="Nakamura H."/>
            <person name="Mori M."/>
            <person name="Yoshida Y."/>
            <person name="Ohtoshi R."/>
            <person name="Malay A.D."/>
            <person name="Moran D.A.P."/>
            <person name="Tomita M."/>
            <person name="Numata K."/>
            <person name="Arakawa K."/>
        </authorList>
    </citation>
    <scope>NUCLEOTIDE SEQUENCE</scope>
</reference>
<evidence type="ECO:0000313" key="2">
    <source>
        <dbReference type="EMBL" id="GFT60934.1"/>
    </source>
</evidence>
<accession>A0A8X6PD00</accession>
<proteinExistence type="predicted"/>
<protein>
    <submittedName>
        <fullName evidence="2">Uncharacterized protein</fullName>
    </submittedName>
</protein>